<name>A0AAN9A994_HALRR</name>
<dbReference type="Proteomes" id="UP001381693">
    <property type="component" value="Unassembled WGS sequence"/>
</dbReference>
<protein>
    <submittedName>
        <fullName evidence="1">Uncharacterized protein</fullName>
    </submittedName>
</protein>
<keyword evidence="2" id="KW-1185">Reference proteome</keyword>
<evidence type="ECO:0000313" key="1">
    <source>
        <dbReference type="EMBL" id="KAK7079253.1"/>
    </source>
</evidence>
<evidence type="ECO:0000313" key="2">
    <source>
        <dbReference type="Proteomes" id="UP001381693"/>
    </source>
</evidence>
<reference evidence="1 2" key="1">
    <citation type="submission" date="2023-11" db="EMBL/GenBank/DDBJ databases">
        <title>Halocaridina rubra genome assembly.</title>
        <authorList>
            <person name="Smith C."/>
        </authorList>
    </citation>
    <scope>NUCLEOTIDE SEQUENCE [LARGE SCALE GENOMIC DNA]</scope>
    <source>
        <strain evidence="1">EP-1</strain>
        <tissue evidence="1">Whole</tissue>
    </source>
</reference>
<proteinExistence type="predicted"/>
<organism evidence="1 2">
    <name type="scientific">Halocaridina rubra</name>
    <name type="common">Hawaiian red shrimp</name>
    <dbReference type="NCBI Taxonomy" id="373956"/>
    <lineage>
        <taxon>Eukaryota</taxon>
        <taxon>Metazoa</taxon>
        <taxon>Ecdysozoa</taxon>
        <taxon>Arthropoda</taxon>
        <taxon>Crustacea</taxon>
        <taxon>Multicrustacea</taxon>
        <taxon>Malacostraca</taxon>
        <taxon>Eumalacostraca</taxon>
        <taxon>Eucarida</taxon>
        <taxon>Decapoda</taxon>
        <taxon>Pleocyemata</taxon>
        <taxon>Caridea</taxon>
        <taxon>Atyoidea</taxon>
        <taxon>Atyidae</taxon>
        <taxon>Halocaridina</taxon>
    </lineage>
</organism>
<dbReference type="AlphaFoldDB" id="A0AAN9A994"/>
<accession>A0AAN9A994</accession>
<sequence>MTIDLFFEGRKVIRIRKDRRRKRVPECGGRWEEAVAAPTNPRATDLHTVPSGGWGACMRAVARAQASDVMCSEVRTTSSTHSPRPKIELVRVSSSERAKIPINPVQLNLTYCHVR</sequence>
<dbReference type="EMBL" id="JAXCGZ010007557">
    <property type="protein sequence ID" value="KAK7079253.1"/>
    <property type="molecule type" value="Genomic_DNA"/>
</dbReference>
<gene>
    <name evidence="1" type="ORF">SK128_003640</name>
</gene>
<comment type="caution">
    <text evidence="1">The sequence shown here is derived from an EMBL/GenBank/DDBJ whole genome shotgun (WGS) entry which is preliminary data.</text>
</comment>